<reference evidence="1 2" key="1">
    <citation type="journal article" date="2021" name="Hortic Res">
        <title>High-quality reference genome and annotation aids understanding of berry development for evergreen blueberry (Vaccinium darrowii).</title>
        <authorList>
            <person name="Yu J."/>
            <person name="Hulse-Kemp A.M."/>
            <person name="Babiker E."/>
            <person name="Staton M."/>
        </authorList>
    </citation>
    <scope>NUCLEOTIDE SEQUENCE [LARGE SCALE GENOMIC DNA]</scope>
    <source>
        <strain evidence="2">cv. NJ 8807/NJ 8810</strain>
        <tissue evidence="1">Young leaf</tissue>
    </source>
</reference>
<proteinExistence type="predicted"/>
<dbReference type="EMBL" id="CM037151">
    <property type="protein sequence ID" value="KAH7842139.1"/>
    <property type="molecule type" value="Genomic_DNA"/>
</dbReference>
<keyword evidence="2" id="KW-1185">Reference proteome</keyword>
<evidence type="ECO:0000313" key="1">
    <source>
        <dbReference type="EMBL" id="KAH7842139.1"/>
    </source>
</evidence>
<dbReference type="Proteomes" id="UP000828048">
    <property type="component" value="Chromosome 1"/>
</dbReference>
<name>A0ACB7XMV6_9ERIC</name>
<accession>A0ACB7XMV6</accession>
<evidence type="ECO:0000313" key="2">
    <source>
        <dbReference type="Proteomes" id="UP000828048"/>
    </source>
</evidence>
<comment type="caution">
    <text evidence="1">The sequence shown here is derived from an EMBL/GenBank/DDBJ whole genome shotgun (WGS) entry which is preliminary data.</text>
</comment>
<sequence length="234" mass="26067">MALGGIISVVGQIGKCLLDPIGRHFGYLYHYKSNLESLVKEFNILEPLRCTEQLKVDGAERNGEEILPSVKEWLGSVDLISSEVNVILEEVEVFPREEAWNLFKEIAGISRALGNLNQLKLLDLLRCHVRRIPHGVLSSLSKLEELYLGTSFSRWDVVEEVKDITITNACIAELALLPNLVALDIYVPHTECSVWPSDVVLPENIRAFDISLGDIRGKNACSPFVSIDQSIGSR</sequence>
<organism evidence="1 2">
    <name type="scientific">Vaccinium darrowii</name>
    <dbReference type="NCBI Taxonomy" id="229202"/>
    <lineage>
        <taxon>Eukaryota</taxon>
        <taxon>Viridiplantae</taxon>
        <taxon>Streptophyta</taxon>
        <taxon>Embryophyta</taxon>
        <taxon>Tracheophyta</taxon>
        <taxon>Spermatophyta</taxon>
        <taxon>Magnoliopsida</taxon>
        <taxon>eudicotyledons</taxon>
        <taxon>Gunneridae</taxon>
        <taxon>Pentapetalae</taxon>
        <taxon>asterids</taxon>
        <taxon>Ericales</taxon>
        <taxon>Ericaceae</taxon>
        <taxon>Vaccinioideae</taxon>
        <taxon>Vaccinieae</taxon>
        <taxon>Vaccinium</taxon>
    </lineage>
</organism>
<gene>
    <name evidence="1" type="ORF">Vadar_001898</name>
</gene>
<protein>
    <submittedName>
        <fullName evidence="1">Uncharacterized protein</fullName>
    </submittedName>
</protein>